<gene>
    <name evidence="2" type="ORF">SS7213T_03770</name>
</gene>
<protein>
    <submittedName>
        <fullName evidence="2">Uncharacterized protein</fullName>
    </submittedName>
</protein>
<keyword evidence="3" id="KW-1185">Reference proteome</keyword>
<dbReference type="RefSeq" id="WP_002462576.1">
    <property type="nucleotide sequence ID" value="NZ_AEUN01000298.1"/>
</dbReference>
<dbReference type="EMBL" id="AEUN01000298">
    <property type="protein sequence ID" value="EHJ08512.1"/>
    <property type="molecule type" value="Genomic_DNA"/>
</dbReference>
<dbReference type="AlphaFoldDB" id="G5JH25"/>
<accession>G5JH25</accession>
<evidence type="ECO:0000313" key="3">
    <source>
        <dbReference type="Proteomes" id="UP000005413"/>
    </source>
</evidence>
<reference evidence="2 3" key="1">
    <citation type="journal article" date="2012" name="BMC Genomics">
        <title>Comparative genomic analysis of the genus Staphylococcus including Staphylococcus aureus and its newly described sister species Staphylococcus simiae.</title>
        <authorList>
            <person name="Suzuki H."/>
            <person name="Lefebure T."/>
            <person name="Pavinski Bitar P."/>
            <person name="Stanhope M.J."/>
        </authorList>
    </citation>
    <scope>NUCLEOTIDE SEQUENCE [LARGE SCALE GENOMIC DNA]</scope>
    <source>
        <strain evidence="2 3">CCM 7213</strain>
    </source>
</reference>
<organism evidence="2 3">
    <name type="scientific">Staphylococcus simiae CCM 7213 = CCUG 51256</name>
    <dbReference type="NCBI Taxonomy" id="911238"/>
    <lineage>
        <taxon>Bacteria</taxon>
        <taxon>Bacillati</taxon>
        <taxon>Bacillota</taxon>
        <taxon>Bacilli</taxon>
        <taxon>Bacillales</taxon>
        <taxon>Staphylococcaceae</taxon>
        <taxon>Staphylococcus</taxon>
    </lineage>
</organism>
<evidence type="ECO:0000313" key="2">
    <source>
        <dbReference type="EMBL" id="EHJ08512.1"/>
    </source>
</evidence>
<feature type="transmembrane region" description="Helical" evidence="1">
    <location>
        <begin position="7"/>
        <end position="24"/>
    </location>
</feature>
<keyword evidence="1" id="KW-0472">Membrane</keyword>
<sequence>MKVNTRYVQVFVLYLISVITSNIVTNSNSLIKTLVQTLTGFTVFSIGLRYLTKRKQKKA</sequence>
<keyword evidence="1" id="KW-1133">Transmembrane helix</keyword>
<name>G5JH25_9STAP</name>
<keyword evidence="1" id="KW-0812">Transmembrane</keyword>
<dbReference type="PATRIC" id="fig|911238.3.peg.615"/>
<evidence type="ECO:0000256" key="1">
    <source>
        <dbReference type="SAM" id="Phobius"/>
    </source>
</evidence>
<proteinExistence type="predicted"/>
<dbReference type="Proteomes" id="UP000005413">
    <property type="component" value="Unassembled WGS sequence"/>
</dbReference>
<feature type="transmembrane region" description="Helical" evidence="1">
    <location>
        <begin position="30"/>
        <end position="51"/>
    </location>
</feature>
<dbReference type="OrthoDB" id="2408438at2"/>
<comment type="caution">
    <text evidence="2">The sequence shown here is derived from an EMBL/GenBank/DDBJ whole genome shotgun (WGS) entry which is preliminary data.</text>
</comment>